<dbReference type="GO" id="GO:0030210">
    <property type="term" value="P:heparin proteoglycan biosynthetic process"/>
    <property type="evidence" value="ECO:0007669"/>
    <property type="project" value="UniProtKB-UniPathway"/>
</dbReference>
<dbReference type="GO" id="GO:0005794">
    <property type="term" value="C:Golgi apparatus"/>
    <property type="evidence" value="ECO:0007669"/>
    <property type="project" value="TreeGrafter"/>
</dbReference>
<evidence type="ECO:0000256" key="10">
    <source>
        <dbReference type="ARBA" id="ARBA00023136"/>
    </source>
</evidence>
<feature type="compositionally biased region" description="Low complexity" evidence="13">
    <location>
        <begin position="38"/>
        <end position="75"/>
    </location>
</feature>
<keyword evidence="9 14" id="KW-1133">Transmembrane helix</keyword>
<organism evidence="17 18">
    <name type="scientific">Lucilia cuprina</name>
    <name type="common">Green bottle fly</name>
    <name type="synonym">Australian sheep blowfly</name>
    <dbReference type="NCBI Taxonomy" id="7375"/>
    <lineage>
        <taxon>Eukaryota</taxon>
        <taxon>Metazoa</taxon>
        <taxon>Ecdysozoa</taxon>
        <taxon>Arthropoda</taxon>
        <taxon>Hexapoda</taxon>
        <taxon>Insecta</taxon>
        <taxon>Pterygota</taxon>
        <taxon>Neoptera</taxon>
        <taxon>Endopterygota</taxon>
        <taxon>Diptera</taxon>
        <taxon>Brachycera</taxon>
        <taxon>Muscomorpha</taxon>
        <taxon>Oestroidea</taxon>
        <taxon>Calliphoridae</taxon>
        <taxon>Luciliinae</taxon>
        <taxon>Lucilia</taxon>
    </lineage>
</organism>
<evidence type="ECO:0000256" key="4">
    <source>
        <dbReference type="ARBA" id="ARBA00005093"/>
    </source>
</evidence>
<keyword evidence="8" id="KW-0735">Signal-anchor</keyword>
<evidence type="ECO:0000313" key="18">
    <source>
        <dbReference type="Proteomes" id="UP000037069"/>
    </source>
</evidence>
<evidence type="ECO:0000256" key="8">
    <source>
        <dbReference type="ARBA" id="ARBA00022968"/>
    </source>
</evidence>
<dbReference type="Proteomes" id="UP000037069">
    <property type="component" value="Unassembled WGS sequence"/>
</dbReference>
<evidence type="ECO:0000256" key="14">
    <source>
        <dbReference type="SAM" id="Phobius"/>
    </source>
</evidence>
<evidence type="ECO:0000256" key="7">
    <source>
        <dbReference type="ARBA" id="ARBA00022692"/>
    </source>
</evidence>
<dbReference type="Pfam" id="PF06662">
    <property type="entry name" value="C5-epim_C"/>
    <property type="match status" value="1"/>
</dbReference>
<comment type="catalytic activity">
    <reaction evidence="1">
        <text>[heparosan-N-sulfate](n) = [heparan-N-sulfate](n)</text>
        <dbReference type="Rhea" id="RHEA:20197"/>
        <dbReference type="Rhea" id="RHEA-COMP:9556"/>
        <dbReference type="Rhea" id="RHEA-COMP:9557"/>
        <dbReference type="ChEBI" id="CHEBI:58041"/>
        <dbReference type="ChEBI" id="CHEBI:58287"/>
        <dbReference type="EC" id="5.1.3.17"/>
    </reaction>
</comment>
<name>A0A0L0C572_LUCCU</name>
<dbReference type="InterPro" id="IPR059154">
    <property type="entry name" value="Glce_b_sandwich"/>
</dbReference>
<feature type="domain" description="D-glucuronyl C5-epimerase C-terminal" evidence="15">
    <location>
        <begin position="508"/>
        <end position="699"/>
    </location>
</feature>
<evidence type="ECO:0000256" key="1">
    <source>
        <dbReference type="ARBA" id="ARBA00000434"/>
    </source>
</evidence>
<sequence length="710" mass="80335">MSQNYYLYESQAQDVNSDQTSLVAALMSHPTSINKDTTITSCSSSTRTTHSIKNSHNYNDNNISNGSSSSNNTNTTHKKSLINPALVKRKYYSKREPIFFFIMRLNLKAVLLLLTVAVVVITCAVYMRCAEFTFPHDLVKRWDRKLYAVGGNSDLLNNNLGEGGGGGLVDGDVSDLTPLQDIECLINQEYTIRCKRDEEDHEIYVPFSFIRNYFDISGSMSNPSSPQAIEGNMEVQAPAAKFMWMHSTAKINLPKGKYDPRGLFMYFENYNVEVRDRVKCISAADGVPISTQWEKRGYFYPTQIAQFALSHYSKNLTEPEPRIRILENADNVLNTWSIPKGSNLTRKWHPKFNSSVIQYETAIDFDSAITLNNIDQTLDLVLNIDLLLITNSSSLMVTVENHETKRTYRVHYIPADLLLSVQDENIYYGLSVQALNKWRHLTRDLHIDVQKGLAMESPKKSGIKIKRSELRIVSISLMGIGFFDNITLSTYNHLAHFYDAAEWFVNNQDLRTGGWPNPVRRSLNGFAELRSGWLSAMGQGHAISVLARAYWHSGGDKRYLKAASLGLKPYRVLSKDGGVLAQFMDKYYWYEEYPTTPASFVLNGFIYSLLGLYDLNSTAPSNIANEAGKLFNQGMISLKKMLLLYDTGSGTSYDLRHLSLGVAPNLARWDYHATHVNQLLLLATIDSDPIISQTAERWKGYMFGKRAKHN</sequence>
<feature type="domain" description="D-glucuronyl C5-epimerase beta-sandwich" evidence="16">
    <location>
        <begin position="353"/>
        <end position="479"/>
    </location>
</feature>
<evidence type="ECO:0000256" key="13">
    <source>
        <dbReference type="SAM" id="MobiDB-lite"/>
    </source>
</evidence>
<evidence type="ECO:0000259" key="16">
    <source>
        <dbReference type="Pfam" id="PF21174"/>
    </source>
</evidence>
<protein>
    <recommendedName>
        <fullName evidence="6">heparosan-N-sulfate-glucuronate 5-epimerase</fullName>
        <ecNumber evidence="6">5.1.3.17</ecNumber>
    </recommendedName>
</protein>
<dbReference type="GO" id="GO:0047464">
    <property type="term" value="F:heparosan-N-sulfate-glucuronate 5-epimerase activity"/>
    <property type="evidence" value="ECO:0007669"/>
    <property type="project" value="UniProtKB-EC"/>
</dbReference>
<feature type="region of interest" description="Disordered" evidence="13">
    <location>
        <begin position="38"/>
        <end position="77"/>
    </location>
</feature>
<proteinExistence type="inferred from homology"/>
<dbReference type="Pfam" id="PF21174">
    <property type="entry name" value="Glce_b_sandwich"/>
    <property type="match status" value="1"/>
</dbReference>
<comment type="similarity">
    <text evidence="5">Belongs to the D-glucuronyl C5-epimerase family.</text>
</comment>
<dbReference type="UniPathway" id="UPA00862"/>
<dbReference type="InterPro" id="IPR039721">
    <property type="entry name" value="C5-epimerase"/>
</dbReference>
<dbReference type="OMA" id="RGVFMYF"/>
<dbReference type="PANTHER" id="PTHR13174">
    <property type="entry name" value="D-GLUCURONYL C5-EPIMERASE"/>
    <property type="match status" value="1"/>
</dbReference>
<feature type="transmembrane region" description="Helical" evidence="14">
    <location>
        <begin position="98"/>
        <end position="127"/>
    </location>
</feature>
<dbReference type="OrthoDB" id="5914444at2759"/>
<dbReference type="GO" id="GO:0015012">
    <property type="term" value="P:heparan sulfate proteoglycan biosynthetic process"/>
    <property type="evidence" value="ECO:0007669"/>
    <property type="project" value="InterPro"/>
</dbReference>
<evidence type="ECO:0000256" key="12">
    <source>
        <dbReference type="ARBA" id="ARBA00037847"/>
    </source>
</evidence>
<evidence type="ECO:0000313" key="17">
    <source>
        <dbReference type="EMBL" id="KNC26594.1"/>
    </source>
</evidence>
<evidence type="ECO:0000256" key="2">
    <source>
        <dbReference type="ARBA" id="ARBA00004606"/>
    </source>
</evidence>
<evidence type="ECO:0000256" key="5">
    <source>
        <dbReference type="ARBA" id="ARBA00005584"/>
    </source>
</evidence>
<dbReference type="AlphaFoldDB" id="A0A0L0C572"/>
<comment type="pathway">
    <text evidence="3">Glycan metabolism; heparin biosynthesis.</text>
</comment>
<evidence type="ECO:0000256" key="3">
    <source>
        <dbReference type="ARBA" id="ARBA00004841"/>
    </source>
</evidence>
<gene>
    <name evidence="17" type="ORF">FF38_09992</name>
</gene>
<accession>A0A0L0C572</accession>
<keyword evidence="7 14" id="KW-0812">Transmembrane</keyword>
<dbReference type="PANTHER" id="PTHR13174:SF3">
    <property type="entry name" value="D-GLUCURONYL C5-EPIMERASE"/>
    <property type="match status" value="1"/>
</dbReference>
<keyword evidence="10 14" id="KW-0472">Membrane</keyword>
<keyword evidence="11" id="KW-0413">Isomerase</keyword>
<dbReference type="STRING" id="7375.A0A0L0C572"/>
<reference evidence="17 18" key="1">
    <citation type="journal article" date="2015" name="Nat. Commun.">
        <title>Lucilia cuprina genome unlocks parasitic fly biology to underpin future interventions.</title>
        <authorList>
            <person name="Anstead C.A."/>
            <person name="Korhonen P.K."/>
            <person name="Young N.D."/>
            <person name="Hall R.S."/>
            <person name="Jex A.R."/>
            <person name="Murali S.C."/>
            <person name="Hughes D.S."/>
            <person name="Lee S.F."/>
            <person name="Perry T."/>
            <person name="Stroehlein A.J."/>
            <person name="Ansell B.R."/>
            <person name="Breugelmans B."/>
            <person name="Hofmann A."/>
            <person name="Qu J."/>
            <person name="Dugan S."/>
            <person name="Lee S.L."/>
            <person name="Chao H."/>
            <person name="Dinh H."/>
            <person name="Han Y."/>
            <person name="Doddapaneni H.V."/>
            <person name="Worley K.C."/>
            <person name="Muzny D.M."/>
            <person name="Ioannidis P."/>
            <person name="Waterhouse R.M."/>
            <person name="Zdobnov E.M."/>
            <person name="James P.J."/>
            <person name="Bagnall N.H."/>
            <person name="Kotze A.C."/>
            <person name="Gibbs R.A."/>
            <person name="Richards S."/>
            <person name="Batterham P."/>
            <person name="Gasser R.B."/>
        </authorList>
    </citation>
    <scope>NUCLEOTIDE SEQUENCE [LARGE SCALE GENOMIC DNA]</scope>
    <source>
        <strain evidence="17 18">LS</strain>
        <tissue evidence="17">Full body</tissue>
    </source>
</reference>
<evidence type="ECO:0000256" key="9">
    <source>
        <dbReference type="ARBA" id="ARBA00022989"/>
    </source>
</evidence>
<comment type="caution">
    <text evidence="17">The sequence shown here is derived from an EMBL/GenBank/DDBJ whole genome shotgun (WGS) entry which is preliminary data.</text>
</comment>
<evidence type="ECO:0000256" key="11">
    <source>
        <dbReference type="ARBA" id="ARBA00023235"/>
    </source>
</evidence>
<dbReference type="InterPro" id="IPR010598">
    <property type="entry name" value="C5-epim_C"/>
</dbReference>
<dbReference type="EC" id="5.1.3.17" evidence="6"/>
<evidence type="ECO:0000259" key="15">
    <source>
        <dbReference type="Pfam" id="PF06662"/>
    </source>
</evidence>
<dbReference type="EMBL" id="JRES01000975">
    <property type="protein sequence ID" value="KNC26594.1"/>
    <property type="molecule type" value="Genomic_DNA"/>
</dbReference>
<evidence type="ECO:0000256" key="6">
    <source>
        <dbReference type="ARBA" id="ARBA00012087"/>
    </source>
</evidence>
<keyword evidence="18" id="KW-1185">Reference proteome</keyword>
<comment type="subcellular location">
    <subcellularLocation>
        <location evidence="12">Endomembrane system</location>
        <topology evidence="12">Single-pass membrane protein</topology>
    </subcellularLocation>
    <subcellularLocation>
        <location evidence="2">Membrane</location>
        <topology evidence="2">Single-pass type II membrane protein</topology>
    </subcellularLocation>
</comment>
<comment type="pathway">
    <text evidence="4">Glycan metabolism; heparan sulfate biosynthesis.</text>
</comment>